<evidence type="ECO:0000256" key="5">
    <source>
        <dbReference type="ARBA" id="ARBA00023134"/>
    </source>
</evidence>
<dbReference type="SUPFAM" id="SSF54980">
    <property type="entry name" value="EF-G C-terminal domain-like"/>
    <property type="match status" value="1"/>
</dbReference>
<feature type="region of interest" description="Disordered" evidence="6">
    <location>
        <begin position="172"/>
        <end position="204"/>
    </location>
</feature>
<dbReference type="SUPFAM" id="SSF50447">
    <property type="entry name" value="Translation proteins"/>
    <property type="match status" value="1"/>
</dbReference>
<evidence type="ECO:0000313" key="8">
    <source>
        <dbReference type="EMBL" id="KAG0495934.1"/>
    </source>
</evidence>
<evidence type="ECO:0000256" key="1">
    <source>
        <dbReference type="ARBA" id="ARBA00022490"/>
    </source>
</evidence>
<organism evidence="8 9">
    <name type="scientific">Vanilla planifolia</name>
    <name type="common">Vanilla</name>
    <dbReference type="NCBI Taxonomy" id="51239"/>
    <lineage>
        <taxon>Eukaryota</taxon>
        <taxon>Viridiplantae</taxon>
        <taxon>Streptophyta</taxon>
        <taxon>Embryophyta</taxon>
        <taxon>Tracheophyta</taxon>
        <taxon>Spermatophyta</taxon>
        <taxon>Magnoliopsida</taxon>
        <taxon>Liliopsida</taxon>
        <taxon>Asparagales</taxon>
        <taxon>Orchidaceae</taxon>
        <taxon>Vanilloideae</taxon>
        <taxon>Vanilleae</taxon>
        <taxon>Vanilla</taxon>
    </lineage>
</organism>
<dbReference type="GO" id="GO:0003746">
    <property type="term" value="F:translation elongation factor activity"/>
    <property type="evidence" value="ECO:0007669"/>
    <property type="project" value="UniProtKB-KW"/>
</dbReference>
<dbReference type="InterPro" id="IPR014721">
    <property type="entry name" value="Ribsml_uS5_D2-typ_fold_subgr"/>
</dbReference>
<dbReference type="GO" id="GO:0043022">
    <property type="term" value="F:ribosome binding"/>
    <property type="evidence" value="ECO:0007669"/>
    <property type="project" value="TreeGrafter"/>
</dbReference>
<gene>
    <name evidence="8" type="ORF">HPP92_000625</name>
</gene>
<dbReference type="Proteomes" id="UP000636800">
    <property type="component" value="Chromosome 1"/>
</dbReference>
<keyword evidence="9" id="KW-1185">Reference proteome</keyword>
<evidence type="ECO:0000256" key="2">
    <source>
        <dbReference type="ARBA" id="ARBA00022741"/>
    </source>
</evidence>
<protein>
    <recommendedName>
        <fullName evidence="7">Elongation Factor G domain-containing protein</fullName>
    </recommendedName>
</protein>
<dbReference type="CDD" id="cd16261">
    <property type="entry name" value="EF2_snRNP_III"/>
    <property type="match status" value="1"/>
</dbReference>
<evidence type="ECO:0000256" key="3">
    <source>
        <dbReference type="ARBA" id="ARBA00022768"/>
    </source>
</evidence>
<keyword evidence="1" id="KW-0963">Cytoplasm</keyword>
<dbReference type="InterPro" id="IPR009000">
    <property type="entry name" value="Transl_B-barrel_sf"/>
</dbReference>
<dbReference type="Gene3D" id="3.30.70.870">
    <property type="entry name" value="Elongation Factor G (Translational Gtpase), domain 3"/>
    <property type="match status" value="1"/>
</dbReference>
<dbReference type="FunFam" id="3.30.70.870:FF:000002">
    <property type="entry name" value="Translation elongation factor 2"/>
    <property type="match status" value="1"/>
</dbReference>
<evidence type="ECO:0000259" key="7">
    <source>
        <dbReference type="Pfam" id="PF14492"/>
    </source>
</evidence>
<dbReference type="GO" id="GO:0003924">
    <property type="term" value="F:GTPase activity"/>
    <property type="evidence" value="ECO:0007669"/>
    <property type="project" value="TreeGrafter"/>
</dbReference>
<dbReference type="GO" id="GO:0005829">
    <property type="term" value="C:cytosol"/>
    <property type="evidence" value="ECO:0007669"/>
    <property type="project" value="TreeGrafter"/>
</dbReference>
<evidence type="ECO:0000256" key="6">
    <source>
        <dbReference type="SAM" id="MobiDB-lite"/>
    </source>
</evidence>
<dbReference type="Pfam" id="PF14492">
    <property type="entry name" value="EFG_III"/>
    <property type="match status" value="1"/>
</dbReference>
<accession>A0A835RQ91</accession>
<dbReference type="InterPro" id="IPR035647">
    <property type="entry name" value="EFG_III/V"/>
</dbReference>
<feature type="domain" description="Elongation Factor G" evidence="7">
    <location>
        <begin position="57"/>
        <end position="119"/>
    </location>
</feature>
<reference evidence="8 9" key="1">
    <citation type="journal article" date="2020" name="Nat. Food">
        <title>A phased Vanilla planifolia genome enables genetic improvement of flavour and production.</title>
        <authorList>
            <person name="Hasing T."/>
            <person name="Tang H."/>
            <person name="Brym M."/>
            <person name="Khazi F."/>
            <person name="Huang T."/>
            <person name="Chambers A.H."/>
        </authorList>
    </citation>
    <scope>NUCLEOTIDE SEQUENCE [LARGE SCALE GENOMIC DNA]</scope>
    <source>
        <tissue evidence="8">Leaf</tissue>
    </source>
</reference>
<keyword evidence="2" id="KW-0547">Nucleotide-binding</keyword>
<dbReference type="OrthoDB" id="3176171at2759"/>
<evidence type="ECO:0000313" key="9">
    <source>
        <dbReference type="Proteomes" id="UP000636800"/>
    </source>
</evidence>
<evidence type="ECO:0000256" key="4">
    <source>
        <dbReference type="ARBA" id="ARBA00022917"/>
    </source>
</evidence>
<dbReference type="SUPFAM" id="SSF54211">
    <property type="entry name" value="Ribosomal protein S5 domain 2-like"/>
    <property type="match status" value="1"/>
</dbReference>
<dbReference type="Gene3D" id="3.30.230.10">
    <property type="match status" value="1"/>
</dbReference>
<dbReference type="AlphaFoldDB" id="A0A835RQ91"/>
<dbReference type="PANTHER" id="PTHR42908">
    <property type="entry name" value="TRANSLATION ELONGATION FACTOR-RELATED"/>
    <property type="match status" value="1"/>
</dbReference>
<feature type="compositionally biased region" description="Low complexity" evidence="6">
    <location>
        <begin position="185"/>
        <end position="198"/>
    </location>
</feature>
<dbReference type="GO" id="GO:0005525">
    <property type="term" value="F:GTP binding"/>
    <property type="evidence" value="ECO:0007669"/>
    <property type="project" value="UniProtKB-KW"/>
</dbReference>
<dbReference type="PANTHER" id="PTHR42908:SF10">
    <property type="entry name" value="EUKARYOTIC TRANSLATION ELONGATION FACTOR 2"/>
    <property type="match status" value="1"/>
</dbReference>
<dbReference type="GO" id="GO:1990904">
    <property type="term" value="C:ribonucleoprotein complex"/>
    <property type="evidence" value="ECO:0007669"/>
    <property type="project" value="TreeGrafter"/>
</dbReference>
<sequence>MIPASDKGRFFAFGRVFSGKVSTGMKVRIMGPNYVPGQKKDLRWTLINPSDEFSVSPVVRFAVSCKVASDLPKLVEGLKCLAKSDPMVVCTIEESGEHIIAGAGELHLEICLKDLVEDFMGGRDQSNQTGGVLPRDRAGEILQNGDEQVITKHNRLYMKAWPLEGGLIKAIDDGRVGPQDDPKSGQRSSLRSSGGTRTSPEDLVLWPRTTGPNMVVDMCKVQYLNEIKDSVVAGFSVVIEGEHAWDMLRGVR</sequence>
<keyword evidence="3" id="KW-0251">Elongation factor</keyword>
<feature type="compositionally biased region" description="Basic and acidic residues" evidence="6">
    <location>
        <begin position="172"/>
        <end position="184"/>
    </location>
</feature>
<comment type="caution">
    <text evidence="8">The sequence shown here is derived from an EMBL/GenBank/DDBJ whole genome shotgun (WGS) entry which is preliminary data.</text>
</comment>
<dbReference type="InterPro" id="IPR020568">
    <property type="entry name" value="Ribosomal_Su5_D2-typ_SF"/>
</dbReference>
<keyword evidence="4" id="KW-0648">Protein biosynthesis</keyword>
<proteinExistence type="predicted"/>
<dbReference type="EMBL" id="JADCNL010000001">
    <property type="protein sequence ID" value="KAG0495934.1"/>
    <property type="molecule type" value="Genomic_DNA"/>
</dbReference>
<dbReference type="InterPro" id="IPR041095">
    <property type="entry name" value="EFG_II"/>
</dbReference>
<name>A0A835RQ91_VANPL</name>
<keyword evidence="5" id="KW-0342">GTP-binding</keyword>